<comment type="caution">
    <text evidence="5">The sequence shown here is derived from an EMBL/GenBank/DDBJ whole genome shotgun (WGS) entry which is preliminary data.</text>
</comment>
<dbReference type="Pfam" id="PF13432">
    <property type="entry name" value="TPR_16"/>
    <property type="match status" value="1"/>
</dbReference>
<evidence type="ECO:0000313" key="6">
    <source>
        <dbReference type="Proteomes" id="UP000297258"/>
    </source>
</evidence>
<feature type="region of interest" description="Disordered" evidence="3">
    <location>
        <begin position="24"/>
        <end position="60"/>
    </location>
</feature>
<accession>A0A4Y9SWA2</accession>
<dbReference type="Proteomes" id="UP000297258">
    <property type="component" value="Unassembled WGS sequence"/>
</dbReference>
<evidence type="ECO:0000256" key="3">
    <source>
        <dbReference type="SAM" id="MobiDB-lite"/>
    </source>
</evidence>
<dbReference type="AlphaFoldDB" id="A0A4Y9SWA2"/>
<dbReference type="SUPFAM" id="SSF48452">
    <property type="entry name" value="TPR-like"/>
    <property type="match status" value="2"/>
</dbReference>
<dbReference type="PANTHER" id="PTHR45586:SF1">
    <property type="entry name" value="LIPOPOLYSACCHARIDE ASSEMBLY PROTEIN B"/>
    <property type="match status" value="1"/>
</dbReference>
<evidence type="ECO:0000313" key="5">
    <source>
        <dbReference type="EMBL" id="TFW30745.1"/>
    </source>
</evidence>
<organism evidence="5 6">
    <name type="scientific">Massilia horti</name>
    <dbReference type="NCBI Taxonomy" id="2562153"/>
    <lineage>
        <taxon>Bacteria</taxon>
        <taxon>Pseudomonadati</taxon>
        <taxon>Pseudomonadota</taxon>
        <taxon>Betaproteobacteria</taxon>
        <taxon>Burkholderiales</taxon>
        <taxon>Oxalobacteraceae</taxon>
        <taxon>Telluria group</taxon>
        <taxon>Massilia</taxon>
    </lineage>
</organism>
<gene>
    <name evidence="5" type="ORF">E4O92_15525</name>
</gene>
<keyword evidence="4" id="KW-0732">Signal</keyword>
<keyword evidence="2" id="KW-0802">TPR repeat</keyword>
<dbReference type="OrthoDB" id="9766710at2"/>
<sequence>MKNAFVIVTLSAMLSACAVASKQQGETPAPAPQPPAARAQSGDAAADPATDASQTDEKLPNVKLTPTLMYQLMKAELDYKKGDWQGPYLTMLSLAQQTKDPRLAQRAAEMALSAKQPDDALAAVRLWRQLAPDSEEASQYYLGLVVISDNIAEAEPIFRQRLAQADSTIRPLLLFQMQQLLMRAKDKEAGNAMLERLVEPYRNTMEGHVVLAQAAQARGARDVALREANAALAMKPDSEIAVLTLAQVTEDEAKIVDLLGNFLASHPKAREVRAARARVLVNQKQFEAARKEFLVLLADQPNNAGTLYALGLLSLQMNDSPAAEKYLSHFVDVLGDNPDDERDPSKALLILSQIAEDRRDYSAALGWLDKIPDDDSKVAFGTQLRRAQLMGKQGDVEAARKLLATLKPEDVADQAQVAVTEAMVLRDAGRIEDAYRQMAAAAKRFPANTDLLYDFALMAEKAGHLDVMETTLRKVMAQAPDNHHAYNALGYSLAERNVRLQEAFQLIDKALKMAPGDPFIMDSMGWVQYRLGNLNEAELLLRRAYALRSDPEIAVHLGEVLWKKGQKAAAQQLWHEAHAKDPQNDALRETLARLHLSL</sequence>
<feature type="compositionally biased region" description="Low complexity" evidence="3">
    <location>
        <begin position="36"/>
        <end position="49"/>
    </location>
</feature>
<dbReference type="Gene3D" id="1.25.40.10">
    <property type="entry name" value="Tetratricopeptide repeat domain"/>
    <property type="match status" value="3"/>
</dbReference>
<reference evidence="5 6" key="1">
    <citation type="submission" date="2019-03" db="EMBL/GenBank/DDBJ databases">
        <title>Draft genome of Massilia hortus sp. nov., a novel bacterial species of the Oxalobacteraceae family.</title>
        <authorList>
            <person name="Peta V."/>
            <person name="Raths R."/>
            <person name="Bucking H."/>
        </authorList>
    </citation>
    <scope>NUCLEOTIDE SEQUENCE [LARGE SCALE GENOMIC DNA]</scope>
    <source>
        <strain evidence="5 6">ONC3</strain>
    </source>
</reference>
<dbReference type="InterPro" id="IPR019734">
    <property type="entry name" value="TPR_rpt"/>
</dbReference>
<proteinExistence type="predicted"/>
<name>A0A4Y9SWA2_9BURK</name>
<dbReference type="PANTHER" id="PTHR45586">
    <property type="entry name" value="TPR REPEAT-CONTAINING PROTEIN PA4667"/>
    <property type="match status" value="1"/>
</dbReference>
<protein>
    <submittedName>
        <fullName evidence="5">Tetratricopeptide repeat protein</fullName>
    </submittedName>
</protein>
<evidence type="ECO:0000256" key="4">
    <source>
        <dbReference type="SAM" id="SignalP"/>
    </source>
</evidence>
<dbReference type="PROSITE" id="PS51257">
    <property type="entry name" value="PROKAR_LIPOPROTEIN"/>
    <property type="match status" value="1"/>
</dbReference>
<keyword evidence="6" id="KW-1185">Reference proteome</keyword>
<evidence type="ECO:0000256" key="1">
    <source>
        <dbReference type="ARBA" id="ARBA00022737"/>
    </source>
</evidence>
<dbReference type="EMBL" id="SPUM01000107">
    <property type="protein sequence ID" value="TFW30745.1"/>
    <property type="molecule type" value="Genomic_DNA"/>
</dbReference>
<keyword evidence="1" id="KW-0677">Repeat</keyword>
<dbReference type="InterPro" id="IPR011990">
    <property type="entry name" value="TPR-like_helical_dom_sf"/>
</dbReference>
<evidence type="ECO:0000256" key="2">
    <source>
        <dbReference type="ARBA" id="ARBA00022803"/>
    </source>
</evidence>
<feature type="chain" id="PRO_5021375044" evidence="4">
    <location>
        <begin position="21"/>
        <end position="598"/>
    </location>
</feature>
<dbReference type="InterPro" id="IPR051012">
    <property type="entry name" value="CellSynth/LPSAsmb/PSIAsmb"/>
</dbReference>
<dbReference type="SMART" id="SM00028">
    <property type="entry name" value="TPR"/>
    <property type="match status" value="4"/>
</dbReference>
<feature type="signal peptide" evidence="4">
    <location>
        <begin position="1"/>
        <end position="20"/>
    </location>
</feature>